<protein>
    <submittedName>
        <fullName evidence="2">Uncharacterized protein</fullName>
    </submittedName>
</protein>
<organism evidence="2 3">
    <name type="scientific">Massilia agrisoli</name>
    <dbReference type="NCBI Taxonomy" id="2892444"/>
    <lineage>
        <taxon>Bacteria</taxon>
        <taxon>Pseudomonadati</taxon>
        <taxon>Pseudomonadota</taxon>
        <taxon>Betaproteobacteria</taxon>
        <taxon>Burkholderiales</taxon>
        <taxon>Oxalobacteraceae</taxon>
        <taxon>Telluria group</taxon>
        <taxon>Massilia</taxon>
    </lineage>
</organism>
<evidence type="ECO:0000256" key="1">
    <source>
        <dbReference type="SAM" id="SignalP"/>
    </source>
</evidence>
<evidence type="ECO:0000313" key="3">
    <source>
        <dbReference type="Proteomes" id="UP001198701"/>
    </source>
</evidence>
<gene>
    <name evidence="2" type="ORF">LMJ30_15990</name>
</gene>
<keyword evidence="3" id="KW-1185">Reference proteome</keyword>
<feature type="chain" id="PRO_5046862936" evidence="1">
    <location>
        <begin position="32"/>
        <end position="276"/>
    </location>
</feature>
<dbReference type="RefSeq" id="WP_229433331.1">
    <property type="nucleotide sequence ID" value="NZ_JAJHPV010000014.1"/>
</dbReference>
<reference evidence="2 3" key="1">
    <citation type="submission" date="2021-11" db="EMBL/GenBank/DDBJ databases">
        <authorList>
            <person name="Huq M.A."/>
        </authorList>
    </citation>
    <scope>NUCLEOTIDE SEQUENCE [LARGE SCALE GENOMIC DNA]</scope>
    <source>
        <strain evidence="2 3">MAHUQ-52</strain>
    </source>
</reference>
<proteinExistence type="predicted"/>
<dbReference type="Proteomes" id="UP001198701">
    <property type="component" value="Unassembled WGS sequence"/>
</dbReference>
<evidence type="ECO:0000313" key="2">
    <source>
        <dbReference type="EMBL" id="MCC6072448.1"/>
    </source>
</evidence>
<name>A0ABS8IXP1_9BURK</name>
<comment type="caution">
    <text evidence="2">The sequence shown here is derived from an EMBL/GenBank/DDBJ whole genome shotgun (WGS) entry which is preliminary data.</text>
</comment>
<sequence>MRAHTVSASALLRFLAAATVVAGALSAPAHAQTTAKSAATLDVCENAATGKWVYSGVVSLAGASVRGSVARVEYMVQNRVYGTDYKTSYRSAALPLASNGAPVYGFSIEAPALTLGTMRGAATVQLVDPANPARISTFEVVAPEAVCGCEPVKGCVRTQGYWGNKPGVTWPAPYSRTALFFSSGLTLQQVLDAPVQGSGYLILAKQYIAAVLNYASGASAPPSVIDAINQASAFFSGGTTPASCGPGECEEQIALAAILDAYNNGVYPGAPGPCPE</sequence>
<feature type="signal peptide" evidence="1">
    <location>
        <begin position="1"/>
        <end position="31"/>
    </location>
</feature>
<keyword evidence="1" id="KW-0732">Signal</keyword>
<dbReference type="EMBL" id="JAJHPV010000014">
    <property type="protein sequence ID" value="MCC6072448.1"/>
    <property type="molecule type" value="Genomic_DNA"/>
</dbReference>
<accession>A0ABS8IXP1</accession>